<reference evidence="1" key="1">
    <citation type="journal article" date="2019" name="Sci. Rep.">
        <title>Draft genome of Tanacetum cinerariifolium, the natural source of mosquito coil.</title>
        <authorList>
            <person name="Yamashiro T."/>
            <person name="Shiraishi A."/>
            <person name="Satake H."/>
            <person name="Nakayama K."/>
        </authorList>
    </citation>
    <scope>NUCLEOTIDE SEQUENCE</scope>
</reference>
<evidence type="ECO:0000313" key="1">
    <source>
        <dbReference type="EMBL" id="GFD49405.1"/>
    </source>
</evidence>
<name>A0A699WP71_TANCI</name>
<sequence length="108" mass="11529">DGLVAGFYHNHLAPVGAALRNLVRRQAAILRKIDARQRGRAVLREGIGVEKHLRGAGAELPVHHVLALQAGVLRKVGVLALLGGRRVLLVVPKLGKPRADGLAVRNLP</sequence>
<protein>
    <submittedName>
        <fullName evidence="1">Uncharacterized protein</fullName>
    </submittedName>
</protein>
<gene>
    <name evidence="1" type="ORF">Tci_921374</name>
</gene>
<feature type="non-terminal residue" evidence="1">
    <location>
        <position position="1"/>
    </location>
</feature>
<proteinExistence type="predicted"/>
<organism evidence="1">
    <name type="scientific">Tanacetum cinerariifolium</name>
    <name type="common">Dalmatian daisy</name>
    <name type="synonym">Chrysanthemum cinerariifolium</name>
    <dbReference type="NCBI Taxonomy" id="118510"/>
    <lineage>
        <taxon>Eukaryota</taxon>
        <taxon>Viridiplantae</taxon>
        <taxon>Streptophyta</taxon>
        <taxon>Embryophyta</taxon>
        <taxon>Tracheophyta</taxon>
        <taxon>Spermatophyta</taxon>
        <taxon>Magnoliopsida</taxon>
        <taxon>eudicotyledons</taxon>
        <taxon>Gunneridae</taxon>
        <taxon>Pentapetalae</taxon>
        <taxon>asterids</taxon>
        <taxon>campanulids</taxon>
        <taxon>Asterales</taxon>
        <taxon>Asteraceae</taxon>
        <taxon>Asteroideae</taxon>
        <taxon>Anthemideae</taxon>
        <taxon>Anthemidinae</taxon>
        <taxon>Tanacetum</taxon>
    </lineage>
</organism>
<dbReference type="EMBL" id="BKCJ011741109">
    <property type="protein sequence ID" value="GFD49405.1"/>
    <property type="molecule type" value="Genomic_DNA"/>
</dbReference>
<dbReference type="AlphaFoldDB" id="A0A699WP71"/>
<comment type="caution">
    <text evidence="1">The sequence shown here is derived from an EMBL/GenBank/DDBJ whole genome shotgun (WGS) entry which is preliminary data.</text>
</comment>
<accession>A0A699WP71</accession>